<dbReference type="GO" id="GO:0016787">
    <property type="term" value="F:hydrolase activity"/>
    <property type="evidence" value="ECO:0007669"/>
    <property type="project" value="UniProtKB-KW"/>
</dbReference>
<dbReference type="EMBL" id="CP079105">
    <property type="protein sequence ID" value="QXQ14541.1"/>
    <property type="molecule type" value="Genomic_DNA"/>
</dbReference>
<protein>
    <submittedName>
        <fullName evidence="2">Alpha/beta fold hydrolase</fullName>
    </submittedName>
</protein>
<accession>A0ABX8SB44</accession>
<dbReference type="InterPro" id="IPR050228">
    <property type="entry name" value="Carboxylesterase_BioH"/>
</dbReference>
<evidence type="ECO:0000259" key="1">
    <source>
        <dbReference type="Pfam" id="PF12697"/>
    </source>
</evidence>
<sequence>MLSHIRRGSGAPLVLLHGLGSRKEVWQPVLDTLAARREVFAVDLPGFGASPPTNRTDMGSLIGAVEAFLDQQGLARVQLAGSSMGGGIALELARRGRADRVTAFAPVGFWSKAERIWTQRLLATSRGLGRLGGERLQAHAGSVALLPLFAAFYGKPGLTPPEQRRGDFAGLANSTGFDDAAASFADYEFRDAAELDSVPVTVVWGSRDVVLPYRTQSRRARVALPQARHVTLNGAGHLPFADDPFGCAYLTLN</sequence>
<dbReference type="SUPFAM" id="SSF53474">
    <property type="entry name" value="alpha/beta-Hydrolases"/>
    <property type="match status" value="1"/>
</dbReference>
<feature type="domain" description="AB hydrolase-1" evidence="1">
    <location>
        <begin position="13"/>
        <end position="244"/>
    </location>
</feature>
<dbReference type="PANTHER" id="PTHR43194">
    <property type="entry name" value="HYDROLASE ALPHA/BETA FOLD FAMILY"/>
    <property type="match status" value="1"/>
</dbReference>
<dbReference type="PRINTS" id="PR00111">
    <property type="entry name" value="ABHYDROLASE"/>
</dbReference>
<organism evidence="2 3">
    <name type="scientific">Skermania pinensis</name>
    <dbReference type="NCBI Taxonomy" id="39122"/>
    <lineage>
        <taxon>Bacteria</taxon>
        <taxon>Bacillati</taxon>
        <taxon>Actinomycetota</taxon>
        <taxon>Actinomycetes</taxon>
        <taxon>Mycobacteriales</taxon>
        <taxon>Gordoniaceae</taxon>
        <taxon>Skermania</taxon>
    </lineage>
</organism>
<evidence type="ECO:0000313" key="3">
    <source>
        <dbReference type="Proteomes" id="UP000887023"/>
    </source>
</evidence>
<gene>
    <name evidence="2" type="ORF">KV203_03800</name>
</gene>
<reference evidence="2" key="1">
    <citation type="submission" date="2021-07" db="EMBL/GenBank/DDBJ databases">
        <title>Candidatus Kaistella beijingensis sp. nov. isolated from a municipal wastewater treatment plant is involved in sludge foaming.</title>
        <authorList>
            <person name="Song Y."/>
            <person name="Liu S.-J."/>
        </authorList>
    </citation>
    <scope>NUCLEOTIDE SEQUENCE</scope>
    <source>
        <strain evidence="2">DSM 43998</strain>
    </source>
</reference>
<dbReference type="InterPro" id="IPR000073">
    <property type="entry name" value="AB_hydrolase_1"/>
</dbReference>
<keyword evidence="3" id="KW-1185">Reference proteome</keyword>
<dbReference type="Proteomes" id="UP000887023">
    <property type="component" value="Chromosome"/>
</dbReference>
<dbReference type="RefSeq" id="WP_066468732.1">
    <property type="nucleotide sequence ID" value="NZ_CBCRUZ010000004.1"/>
</dbReference>
<dbReference type="PANTHER" id="PTHR43194:SF5">
    <property type="entry name" value="PIMELOYL-[ACYL-CARRIER PROTEIN] METHYL ESTER ESTERASE"/>
    <property type="match status" value="1"/>
</dbReference>
<evidence type="ECO:0000313" key="2">
    <source>
        <dbReference type="EMBL" id="QXQ14541.1"/>
    </source>
</evidence>
<dbReference type="Pfam" id="PF12697">
    <property type="entry name" value="Abhydrolase_6"/>
    <property type="match status" value="1"/>
</dbReference>
<dbReference type="InterPro" id="IPR029058">
    <property type="entry name" value="AB_hydrolase_fold"/>
</dbReference>
<proteinExistence type="predicted"/>
<keyword evidence="2" id="KW-0378">Hydrolase</keyword>
<name>A0ABX8SB44_9ACTN</name>
<dbReference type="Gene3D" id="3.40.50.1820">
    <property type="entry name" value="alpha/beta hydrolase"/>
    <property type="match status" value="1"/>
</dbReference>